<dbReference type="AlphaFoldDB" id="A0A3B0Y783"/>
<protein>
    <submittedName>
        <fullName evidence="2">Uncharacterized protein</fullName>
    </submittedName>
</protein>
<reference evidence="2" key="1">
    <citation type="submission" date="2018-06" db="EMBL/GenBank/DDBJ databases">
        <authorList>
            <person name="Zhirakovskaya E."/>
        </authorList>
    </citation>
    <scope>NUCLEOTIDE SEQUENCE</scope>
</reference>
<name>A0A3B0Y783_9ZZZZ</name>
<sequence length="71" mass="8004">MNRWSVILYCTLLSQPVLAHHTKDHMMLAEEAGQVIAATREGSGGGWVWLAWAAVTLILLLGFVRWWNKKA</sequence>
<evidence type="ECO:0000313" key="2">
    <source>
        <dbReference type="EMBL" id="VAW72690.1"/>
    </source>
</evidence>
<keyword evidence="1" id="KW-0812">Transmembrane</keyword>
<organism evidence="2">
    <name type="scientific">hydrothermal vent metagenome</name>
    <dbReference type="NCBI Taxonomy" id="652676"/>
    <lineage>
        <taxon>unclassified sequences</taxon>
        <taxon>metagenomes</taxon>
        <taxon>ecological metagenomes</taxon>
    </lineage>
</organism>
<feature type="transmembrane region" description="Helical" evidence="1">
    <location>
        <begin position="47"/>
        <end position="67"/>
    </location>
</feature>
<proteinExistence type="predicted"/>
<evidence type="ECO:0000256" key="1">
    <source>
        <dbReference type="SAM" id="Phobius"/>
    </source>
</evidence>
<keyword evidence="1" id="KW-1133">Transmembrane helix</keyword>
<keyword evidence="1" id="KW-0472">Membrane</keyword>
<dbReference type="EMBL" id="UOFM01000031">
    <property type="protein sequence ID" value="VAW72690.1"/>
    <property type="molecule type" value="Genomic_DNA"/>
</dbReference>
<gene>
    <name evidence="2" type="ORF">MNBD_GAMMA14-963</name>
</gene>
<accession>A0A3B0Y783</accession>